<sequence length="114" mass="12207">MSDDLPFSPDSTPPWLRPEIPEHLRPFAAPPRPTRAPAVPDQRDADAAPGPVPPPPAPAPPSEPAPWASATSPAPGPPAPDPVTRRLRRTVTDLPAWDPLPPGEQLVRRPSRDL</sequence>
<accession>A0ABU4L580</accession>
<comment type="caution">
    <text evidence="2">The sequence shown here is derived from an EMBL/GenBank/DDBJ whole genome shotgun (WGS) entry which is preliminary data.</text>
</comment>
<keyword evidence="3" id="KW-1185">Reference proteome</keyword>
<evidence type="ECO:0000313" key="3">
    <source>
        <dbReference type="Proteomes" id="UP001271723"/>
    </source>
</evidence>
<feature type="region of interest" description="Disordered" evidence="1">
    <location>
        <begin position="1"/>
        <end position="114"/>
    </location>
</feature>
<reference evidence="2 3" key="1">
    <citation type="journal article" date="2023" name="Microb. Genom.">
        <title>Mesoterricola silvestris gen. nov., sp. nov., Mesoterricola sediminis sp. nov., Geothrix oryzae sp. nov., Geothrix edaphica sp. nov., Geothrix rubra sp. nov., and Geothrix limicola sp. nov., six novel members of Acidobacteriota isolated from soils.</title>
        <authorList>
            <person name="Weisberg A.J."/>
            <person name="Pearce E."/>
            <person name="Kramer C.G."/>
            <person name="Chang J.H."/>
            <person name="Clarke C.R."/>
        </authorList>
    </citation>
    <scope>NUCLEOTIDE SEQUENCE [LARGE SCALE GENOMIC DNA]</scope>
    <source>
        <strain evidence="2 3">NRRL_B-2795</strain>
    </source>
</reference>
<name>A0ABU4L580_9ACTN</name>
<gene>
    <name evidence="2" type="ORF">PV517_19545</name>
</gene>
<dbReference type="Proteomes" id="UP001271723">
    <property type="component" value="Unassembled WGS sequence"/>
</dbReference>
<evidence type="ECO:0000313" key="2">
    <source>
        <dbReference type="EMBL" id="MDX2910886.1"/>
    </source>
</evidence>
<dbReference type="EMBL" id="JARAVY010000007">
    <property type="protein sequence ID" value="MDX2910886.1"/>
    <property type="molecule type" value="Genomic_DNA"/>
</dbReference>
<feature type="compositionally biased region" description="Pro residues" evidence="1">
    <location>
        <begin position="50"/>
        <end position="64"/>
    </location>
</feature>
<dbReference type="RefSeq" id="WP_086761195.1">
    <property type="nucleotide sequence ID" value="NZ_JAGJBZ010000001.1"/>
</dbReference>
<organism evidence="2 3">
    <name type="scientific">Streptomyces griseiscabiei</name>
    <dbReference type="NCBI Taxonomy" id="2993540"/>
    <lineage>
        <taxon>Bacteria</taxon>
        <taxon>Bacillati</taxon>
        <taxon>Actinomycetota</taxon>
        <taxon>Actinomycetes</taxon>
        <taxon>Kitasatosporales</taxon>
        <taxon>Streptomycetaceae</taxon>
        <taxon>Streptomyces</taxon>
    </lineage>
</organism>
<proteinExistence type="predicted"/>
<protein>
    <submittedName>
        <fullName evidence="2">Uncharacterized protein</fullName>
    </submittedName>
</protein>
<evidence type="ECO:0000256" key="1">
    <source>
        <dbReference type="SAM" id="MobiDB-lite"/>
    </source>
</evidence>